<dbReference type="PRINTS" id="PR00421">
    <property type="entry name" value="THIOREDOXIN"/>
</dbReference>
<evidence type="ECO:0000256" key="5">
    <source>
        <dbReference type="RuleBase" id="RU004208"/>
    </source>
</evidence>
<dbReference type="InterPro" id="IPR036249">
    <property type="entry name" value="Thioredoxin-like_sf"/>
</dbReference>
<comment type="similarity">
    <text evidence="1 5">Belongs to the protein disulfide isomerase family.</text>
</comment>
<keyword evidence="3" id="KW-0677">Repeat</keyword>
<dbReference type="PROSITE" id="PS00194">
    <property type="entry name" value="THIOREDOXIN_1"/>
    <property type="match status" value="3"/>
</dbReference>
<sequence length="387" mass="43675">MAANTAHVVCLITLFILVCVSCDNDHGSDAISYERDAFQSAINDKKHFVMFFAPWCGHCKRLAPTWNELAKVYNNDESSVTIAKVDCTVETALCSEHDVTGYPTLKFFHKKADDFQRYKGNRDLDSLKKFVEEQASRTEGEGEQATQAEEPGAGALVELTDDTFDAFIQKGFHFVKFYAPWCGHCKRLAPTWEELAKSFAGNQQVSVSKVDCTVSTKLCTSQGVRGYPTLVLFNDGDKLEQYQGSRSLEDLKGFVTNKMEEVLGFQQQEAVPEEEQEEAVVDLTADTFEEVISDGLTFVKFFAPWCGHCKRLAPTWEDLARTNMDKDIVIARVDCTLHKSVCDEQKVQGYPTLVLFQNGKRKNDYKGPRDLESFQEFVDSHVEHTEL</sequence>
<keyword evidence="2 6" id="KW-0732">Signal</keyword>
<evidence type="ECO:0000256" key="6">
    <source>
        <dbReference type="SAM" id="SignalP"/>
    </source>
</evidence>
<feature type="signal peptide" evidence="6">
    <location>
        <begin position="1"/>
        <end position="22"/>
    </location>
</feature>
<evidence type="ECO:0000259" key="7">
    <source>
        <dbReference type="PROSITE" id="PS51352"/>
    </source>
</evidence>
<dbReference type="AlphaFoldDB" id="A0A679P696"/>
<evidence type="ECO:0000256" key="4">
    <source>
        <dbReference type="ARBA" id="ARBA00023284"/>
    </source>
</evidence>
<dbReference type="PROSITE" id="PS51352">
    <property type="entry name" value="THIOREDOXIN_2"/>
    <property type="match status" value="3"/>
</dbReference>
<keyword evidence="4" id="KW-0676">Redox-active center</keyword>
<protein>
    <submittedName>
        <fullName evidence="8">Thioredoxin domain-containing protein 5</fullName>
    </submittedName>
</protein>
<feature type="domain" description="Thioredoxin" evidence="7">
    <location>
        <begin position="139"/>
        <end position="260"/>
    </location>
</feature>
<feature type="chain" id="PRO_5025447773" evidence="6">
    <location>
        <begin position="23"/>
        <end position="387"/>
    </location>
</feature>
<dbReference type="InterPro" id="IPR005788">
    <property type="entry name" value="PDI_thioredoxin-like_dom"/>
</dbReference>
<feature type="domain" description="Thioredoxin" evidence="7">
    <location>
        <begin position="265"/>
        <end position="383"/>
    </location>
</feature>
<dbReference type="InterPro" id="IPR013766">
    <property type="entry name" value="Thioredoxin_domain"/>
</dbReference>
<dbReference type="InterPro" id="IPR051063">
    <property type="entry name" value="PDI"/>
</dbReference>
<dbReference type="InterPro" id="IPR017937">
    <property type="entry name" value="Thioredoxin_CS"/>
</dbReference>
<proteinExistence type="evidence at transcript level"/>
<dbReference type="GO" id="GO:0006457">
    <property type="term" value="P:protein folding"/>
    <property type="evidence" value="ECO:0007669"/>
    <property type="project" value="TreeGrafter"/>
</dbReference>
<feature type="domain" description="Thioredoxin" evidence="7">
    <location>
        <begin position="6"/>
        <end position="136"/>
    </location>
</feature>
<evidence type="ECO:0000256" key="1">
    <source>
        <dbReference type="ARBA" id="ARBA00006347"/>
    </source>
</evidence>
<evidence type="ECO:0000256" key="2">
    <source>
        <dbReference type="ARBA" id="ARBA00022729"/>
    </source>
</evidence>
<dbReference type="Pfam" id="PF00085">
    <property type="entry name" value="Thioredoxin"/>
    <property type="match status" value="3"/>
</dbReference>
<reference evidence="8" key="1">
    <citation type="journal article" date="2019" name="Mar. Drugs">
        <title>Conotoxin diversity in the venom gland transcriptome of the Magician's Cone, Pionoconus magus.</title>
        <authorList>
            <person name="Pardos-Blas J.R."/>
            <person name="Irisarri I."/>
            <person name="Abalde S."/>
            <person name="Tenorio M.J."/>
            <person name="Zardoya R."/>
        </authorList>
    </citation>
    <scope>NUCLEOTIDE SEQUENCE</scope>
    <source>
        <strain evidence="8">PMAG323</strain>
        <tissue evidence="8">Venom gland</tissue>
    </source>
</reference>
<name>A0A679P696_CONMA</name>
<organism evidence="8">
    <name type="scientific">Conus magus</name>
    <name type="common">Magical cone</name>
    <dbReference type="NCBI Taxonomy" id="6492"/>
    <lineage>
        <taxon>Eukaryota</taxon>
        <taxon>Metazoa</taxon>
        <taxon>Spiralia</taxon>
        <taxon>Lophotrochozoa</taxon>
        <taxon>Mollusca</taxon>
        <taxon>Gastropoda</taxon>
        <taxon>Caenogastropoda</taxon>
        <taxon>Neogastropoda</taxon>
        <taxon>Conoidea</taxon>
        <taxon>Conidae</taxon>
        <taxon>Conus</taxon>
        <taxon>Pionoconus</taxon>
    </lineage>
</organism>
<dbReference type="SUPFAM" id="SSF52833">
    <property type="entry name" value="Thioredoxin-like"/>
    <property type="match status" value="3"/>
</dbReference>
<dbReference type="EMBL" id="BK011283">
    <property type="protein sequence ID" value="DAC80631.1"/>
    <property type="molecule type" value="mRNA"/>
</dbReference>
<accession>A0A679P696</accession>
<dbReference type="GO" id="GO:0005783">
    <property type="term" value="C:endoplasmic reticulum"/>
    <property type="evidence" value="ECO:0007669"/>
    <property type="project" value="TreeGrafter"/>
</dbReference>
<dbReference type="NCBIfam" id="TIGR01126">
    <property type="entry name" value="pdi_dom"/>
    <property type="match status" value="3"/>
</dbReference>
<dbReference type="Gene3D" id="3.40.30.10">
    <property type="entry name" value="Glutaredoxin"/>
    <property type="match status" value="3"/>
</dbReference>
<evidence type="ECO:0000256" key="3">
    <source>
        <dbReference type="ARBA" id="ARBA00022737"/>
    </source>
</evidence>
<dbReference type="PANTHER" id="PTHR45672">
    <property type="entry name" value="PROTEIN DISULFIDE-ISOMERASE C17H9.14C-RELATED"/>
    <property type="match status" value="1"/>
</dbReference>
<dbReference type="GO" id="GO:0003756">
    <property type="term" value="F:protein disulfide isomerase activity"/>
    <property type="evidence" value="ECO:0007669"/>
    <property type="project" value="InterPro"/>
</dbReference>
<evidence type="ECO:0000313" key="8">
    <source>
        <dbReference type="EMBL" id="DAC80631.1"/>
    </source>
</evidence>
<dbReference type="PANTHER" id="PTHR45672:SF3">
    <property type="entry name" value="THIOREDOXIN DOMAIN-CONTAINING PROTEIN 5"/>
    <property type="match status" value="1"/>
</dbReference>